<geneLocation type="chloroplast" evidence="1"/>
<evidence type="ECO:0000313" key="1">
    <source>
        <dbReference type="EMBL" id="ARW65819.1"/>
    </source>
</evidence>
<keyword evidence="1" id="KW-0150">Chloroplast</keyword>
<reference evidence="1" key="1">
    <citation type="journal article" date="2017" name="J. Phycol.">
        <title>Analysis of chloroplast genomes and a supermatrix inform reclassification of the Rhodomelaceae (Rhodophyta).</title>
        <authorList>
            <person name="Diaz-Tapia P."/>
            <person name="Maggs C.A."/>
            <person name="West J.A."/>
            <person name="Verbruggen H."/>
        </authorList>
    </citation>
    <scope>NUCLEOTIDE SEQUENCE</scope>
    <source>
        <strain evidence="1">PD931</strain>
    </source>
</reference>
<accession>A0A1Z1MIV0</accession>
<keyword evidence="1" id="KW-0934">Plastid</keyword>
<dbReference type="RefSeq" id="YP_009396633.1">
    <property type="nucleotide sequence ID" value="NC_035283.1"/>
</dbReference>
<proteinExistence type="predicted"/>
<dbReference type="GeneID" id="33358860"/>
<protein>
    <submittedName>
        <fullName evidence="1">Cytochrome b6-f complex subunit PetP</fullName>
    </submittedName>
</protein>
<dbReference type="AlphaFoldDB" id="A0A1Z1MIV0"/>
<gene>
    <name evidence="1" type="primary">petP</name>
</gene>
<name>A0A1Z1MIV0_9FLOR</name>
<sequence length="54" mass="6446">MKIKFIPKKIKKILGISKYTEFKLKGYKKISAEKKINIIQLTNKNRVWIIPEEI</sequence>
<organism evidence="1">
    <name type="scientific">Vertebrata australis</name>
    <dbReference type="NCBI Taxonomy" id="1967852"/>
    <lineage>
        <taxon>Eukaryota</taxon>
        <taxon>Rhodophyta</taxon>
        <taxon>Florideophyceae</taxon>
        <taxon>Rhodymeniophycidae</taxon>
        <taxon>Ceramiales</taxon>
        <taxon>Rhodomelaceae</taxon>
        <taxon>Polysiphonioideae</taxon>
        <taxon>Vertebrata</taxon>
    </lineage>
</organism>
<dbReference type="EMBL" id="MF101439">
    <property type="protein sequence ID" value="ARW65819.1"/>
    <property type="molecule type" value="Genomic_DNA"/>
</dbReference>